<dbReference type="Proteomes" id="UP000025171">
    <property type="component" value="Unassembled WGS sequence"/>
</dbReference>
<dbReference type="InterPro" id="IPR002123">
    <property type="entry name" value="Plipid/glycerol_acylTrfase"/>
</dbReference>
<dbReference type="SUPFAM" id="SSF69593">
    <property type="entry name" value="Glycerol-3-phosphate (1)-acyltransferase"/>
    <property type="match status" value="1"/>
</dbReference>
<dbReference type="eggNOG" id="COG0204">
    <property type="taxonomic scope" value="Bacteria"/>
</dbReference>
<dbReference type="SMART" id="SM00563">
    <property type="entry name" value="PlsC"/>
    <property type="match status" value="1"/>
</dbReference>
<dbReference type="EMBL" id="ARYK01000004">
    <property type="protein sequence ID" value="KCZ92390.1"/>
    <property type="molecule type" value="Genomic_DNA"/>
</dbReference>
<dbReference type="GO" id="GO:0016746">
    <property type="term" value="F:acyltransferase activity"/>
    <property type="evidence" value="ECO:0007669"/>
    <property type="project" value="UniProtKB-KW"/>
</dbReference>
<evidence type="ECO:0000259" key="1">
    <source>
        <dbReference type="SMART" id="SM00563"/>
    </source>
</evidence>
<dbReference type="AlphaFoldDB" id="A0A059FNZ3"/>
<dbReference type="Pfam" id="PF19576">
    <property type="entry name" value="Acyltransf_2"/>
    <property type="match status" value="1"/>
</dbReference>
<dbReference type="CDD" id="cd07986">
    <property type="entry name" value="LPLAT_ACT14924-like"/>
    <property type="match status" value="1"/>
</dbReference>
<reference evidence="2 3" key="1">
    <citation type="journal article" date="2014" name="Antonie Van Leeuwenhoek">
        <title>Hyphomonas beringensis sp. nov. and Hyphomonas chukchiensis sp. nov., isolated from surface seawater of the Bering Sea and Chukchi Sea.</title>
        <authorList>
            <person name="Li C."/>
            <person name="Lai Q."/>
            <person name="Li G."/>
            <person name="Dong C."/>
            <person name="Wang J."/>
            <person name="Liao Y."/>
            <person name="Shao Z."/>
        </authorList>
    </citation>
    <scope>NUCLEOTIDE SEQUENCE [LARGE SCALE GENOMIC DNA]</scope>
    <source>
        <strain evidence="2 3">MHS-2</strain>
    </source>
</reference>
<protein>
    <submittedName>
        <fullName evidence="2">Acyltransferase domain-containing protein</fullName>
    </submittedName>
</protein>
<organism evidence="2 3">
    <name type="scientific">Hyphomonas johnsonii MHS-2</name>
    <dbReference type="NCBI Taxonomy" id="1280950"/>
    <lineage>
        <taxon>Bacteria</taxon>
        <taxon>Pseudomonadati</taxon>
        <taxon>Pseudomonadota</taxon>
        <taxon>Alphaproteobacteria</taxon>
        <taxon>Hyphomonadales</taxon>
        <taxon>Hyphomonadaceae</taxon>
        <taxon>Hyphomonas</taxon>
    </lineage>
</organism>
<dbReference type="OrthoDB" id="1113830at2"/>
<dbReference type="STRING" id="1280950.HJO_10154"/>
<feature type="domain" description="Phospholipid/glycerol acyltransferase" evidence="1">
    <location>
        <begin position="84"/>
        <end position="208"/>
    </location>
</feature>
<gene>
    <name evidence="2" type="ORF">HJO_10154</name>
</gene>
<evidence type="ECO:0000313" key="3">
    <source>
        <dbReference type="Proteomes" id="UP000025171"/>
    </source>
</evidence>
<dbReference type="InterPro" id="IPR045746">
    <property type="entry name" value="ACT14924-like_Acyltransf_dom"/>
</dbReference>
<dbReference type="RefSeq" id="WP_051618491.1">
    <property type="nucleotide sequence ID" value="NZ_ARYK01000004.1"/>
</dbReference>
<name>A0A059FNZ3_9PROT</name>
<evidence type="ECO:0000313" key="2">
    <source>
        <dbReference type="EMBL" id="KCZ92390.1"/>
    </source>
</evidence>
<dbReference type="PATRIC" id="fig|1280950.3.peg.2031"/>
<accession>A0A059FNZ3</accession>
<comment type="caution">
    <text evidence="2">The sequence shown here is derived from an EMBL/GenBank/DDBJ whole genome shotgun (WGS) entry which is preliminary data.</text>
</comment>
<keyword evidence="3" id="KW-1185">Reference proteome</keyword>
<proteinExistence type="predicted"/>
<keyword evidence="2" id="KW-0012">Acyltransferase</keyword>
<keyword evidence="2" id="KW-0808">Transferase</keyword>
<sequence>MTQAPTQTSPELSYASYFDDPLKRRLIGAVERLSGQPKIKQLYEHYRDHLAHDVPFFEAAMRLLDLDVQFSASRLAEIPHSGPLVIVANHPFGVLDGLVICWLVGLRRMDFKVLTNSALDGVPEARPYILPVDFSGTKDALAANVAMRKAALEHVKAGGCVIVFPGGGVATTPRPFDRTAVDDEWKPFTAKLITHSGAHVTPVYFEGQNSRLFQLASHLSLELRLALVFREVRRRMGTALPVVIGETLTPDALKDAGKRRGLMEFLRAQTYGLAPMGQTLRYDAATRRFMARKPLVFR</sequence>